<gene>
    <name evidence="6" type="ORF">RM780_25290</name>
</gene>
<name>A0ABU2LFE9_9ACTN</name>
<evidence type="ECO:0000259" key="4">
    <source>
        <dbReference type="Pfam" id="PF03816"/>
    </source>
</evidence>
<dbReference type="PANTHER" id="PTHR33392:SF6">
    <property type="entry name" value="POLYISOPRENYL-TEICHOIC ACID--PEPTIDOGLYCAN TEICHOIC ACID TRANSFERASE TAGU"/>
    <property type="match status" value="1"/>
</dbReference>
<dbReference type="Pfam" id="PF13399">
    <property type="entry name" value="LytR_C"/>
    <property type="match status" value="1"/>
</dbReference>
<comment type="similarity">
    <text evidence="1">Belongs to the LytR/CpsA/Psr (LCP) family.</text>
</comment>
<feature type="compositionally biased region" description="Acidic residues" evidence="2">
    <location>
        <begin position="404"/>
        <end position="414"/>
    </location>
</feature>
<evidence type="ECO:0000256" key="2">
    <source>
        <dbReference type="SAM" id="MobiDB-lite"/>
    </source>
</evidence>
<protein>
    <submittedName>
        <fullName evidence="6">LCP family protein</fullName>
    </submittedName>
</protein>
<feature type="domain" description="Cell envelope-related transcriptional attenuator" evidence="4">
    <location>
        <begin position="148"/>
        <end position="305"/>
    </location>
</feature>
<feature type="region of interest" description="Disordered" evidence="2">
    <location>
        <begin position="1"/>
        <end position="63"/>
    </location>
</feature>
<reference evidence="7" key="1">
    <citation type="submission" date="2023-07" db="EMBL/GenBank/DDBJ databases">
        <title>30 novel species of actinomycetes from the DSMZ collection.</title>
        <authorList>
            <person name="Nouioui I."/>
        </authorList>
    </citation>
    <scope>NUCLEOTIDE SEQUENCE [LARGE SCALE GENOMIC DNA]</scope>
    <source>
        <strain evidence="7">DSM 44917</strain>
    </source>
</reference>
<feature type="region of interest" description="Disordered" evidence="2">
    <location>
        <begin position="522"/>
        <end position="567"/>
    </location>
</feature>
<dbReference type="Gene3D" id="3.40.630.190">
    <property type="entry name" value="LCP protein"/>
    <property type="match status" value="1"/>
</dbReference>
<evidence type="ECO:0000259" key="5">
    <source>
        <dbReference type="Pfam" id="PF13399"/>
    </source>
</evidence>
<evidence type="ECO:0000256" key="3">
    <source>
        <dbReference type="SAM" id="Phobius"/>
    </source>
</evidence>
<feature type="region of interest" description="Disordered" evidence="2">
    <location>
        <begin position="388"/>
        <end position="418"/>
    </location>
</feature>
<dbReference type="Pfam" id="PF03816">
    <property type="entry name" value="LytR_cpsA_psr"/>
    <property type="match status" value="1"/>
</dbReference>
<accession>A0ABU2LFE9</accession>
<evidence type="ECO:0000313" key="7">
    <source>
        <dbReference type="Proteomes" id="UP001183388"/>
    </source>
</evidence>
<dbReference type="RefSeq" id="WP_311633213.1">
    <property type="nucleotide sequence ID" value="NZ_JAVREN010000061.1"/>
</dbReference>
<evidence type="ECO:0000313" key="6">
    <source>
        <dbReference type="EMBL" id="MDT0310242.1"/>
    </source>
</evidence>
<dbReference type="NCBIfam" id="TIGR00350">
    <property type="entry name" value="lytR_cpsA_psr"/>
    <property type="match status" value="1"/>
</dbReference>
<organism evidence="6 7">
    <name type="scientific">Streptomyces boetiae</name>
    <dbReference type="NCBI Taxonomy" id="3075541"/>
    <lineage>
        <taxon>Bacteria</taxon>
        <taxon>Bacillati</taxon>
        <taxon>Actinomycetota</taxon>
        <taxon>Actinomycetes</taxon>
        <taxon>Kitasatosporales</taxon>
        <taxon>Streptomycetaceae</taxon>
        <taxon>Streptomyces</taxon>
    </lineage>
</organism>
<feature type="compositionally biased region" description="Basic residues" evidence="2">
    <location>
        <begin position="48"/>
        <end position="63"/>
    </location>
</feature>
<proteinExistence type="inferred from homology"/>
<feature type="domain" description="LytR/CpsA/Psr regulator C-terminal" evidence="5">
    <location>
        <begin position="421"/>
        <end position="514"/>
    </location>
</feature>
<dbReference type="PANTHER" id="PTHR33392">
    <property type="entry name" value="POLYISOPRENYL-TEICHOIC ACID--PEPTIDOGLYCAN TEICHOIC ACID TRANSFERASE TAGU"/>
    <property type="match status" value="1"/>
</dbReference>
<dbReference type="InterPro" id="IPR027381">
    <property type="entry name" value="LytR/CpsA/Psr_C"/>
</dbReference>
<keyword evidence="3" id="KW-0472">Membrane</keyword>
<dbReference type="InterPro" id="IPR050922">
    <property type="entry name" value="LytR/CpsA/Psr_CW_biosynth"/>
</dbReference>
<sequence length="567" mass="59734">MPAGGDSAHSAAPPPGGGTDGRGVPRVPPPGPRPTGTSGPDERPGRAAARRARRSRKKPKPRWRRTLVWASGGLALLIVGVAAAGFLYIWYLNSNIDKEPLNLSDNQLERSQPNAAGQVPLNILLLGSDSRTGEENQSLGGGSEGGQRADVQMLLHASADRSNISVISVPRDTMVTIPECTDPDTGEVYPELQKERINAALGHGGPGCVVATWELLTGIPIDHFMMIDFAGVVDMADAVGGVPVCVTANVDDPDSHLRLEAGTTVVEGEQALAWLRTRHAFEYGGDVPRTRAQQIYLSNMVEQLQAGTSLTNPGRLMDLAEAATNALTVDNALGSVQDLYDLGTDLRSVPNERVNMVTMPSLPDPDNPEITLVPDPERSEEIFSLVRDDIPLDDPDAEPPAASESEEPTEEPAAEPDPAAEISVSVRNGTGTDVLLPVNGRATALTEELRRLGFALASTDATTFSSSAETTVLYPEAADQANARAVAEALGVPEGALRVSPQVSQITLIIGADWREGLAYPEDAAAGGGESADPGTGGEDDPPPVPEDMVSGRANDDCMEVNPAYTW</sequence>
<dbReference type="InterPro" id="IPR004474">
    <property type="entry name" value="LytR_CpsA_psr"/>
</dbReference>
<comment type="caution">
    <text evidence="6">The sequence shown here is derived from an EMBL/GenBank/DDBJ whole genome shotgun (WGS) entry which is preliminary data.</text>
</comment>
<dbReference type="EMBL" id="JAVREN010000061">
    <property type="protein sequence ID" value="MDT0310242.1"/>
    <property type="molecule type" value="Genomic_DNA"/>
</dbReference>
<evidence type="ECO:0000256" key="1">
    <source>
        <dbReference type="ARBA" id="ARBA00006068"/>
    </source>
</evidence>
<keyword evidence="3" id="KW-0812">Transmembrane</keyword>
<dbReference type="Proteomes" id="UP001183388">
    <property type="component" value="Unassembled WGS sequence"/>
</dbReference>
<dbReference type="Gene3D" id="3.30.70.2390">
    <property type="match status" value="1"/>
</dbReference>
<keyword evidence="3" id="KW-1133">Transmembrane helix</keyword>
<feature type="transmembrane region" description="Helical" evidence="3">
    <location>
        <begin position="66"/>
        <end position="91"/>
    </location>
</feature>
<keyword evidence="7" id="KW-1185">Reference proteome</keyword>